<dbReference type="GO" id="GO:0006400">
    <property type="term" value="P:tRNA modification"/>
    <property type="evidence" value="ECO:0007669"/>
    <property type="project" value="UniProtKB-UniRule"/>
</dbReference>
<dbReference type="InterPro" id="IPR040503">
    <property type="entry name" value="TRHO_N"/>
</dbReference>
<reference evidence="4 5" key="1">
    <citation type="submission" date="2015-03" db="EMBL/GenBank/DDBJ databases">
        <title>Comparative analysis of the OM43 clade including a novel species from Red Sea uncovers genomic and metabolic diversity among marine methylotrophs.</title>
        <authorList>
            <person name="Jimenez-Infante F."/>
            <person name="Ngugi D.K."/>
            <person name="Vinu M."/>
            <person name="Alam I."/>
            <person name="Kamau A."/>
            <person name="Blom J."/>
            <person name="Bajic V.B."/>
            <person name="Stingl U."/>
        </authorList>
    </citation>
    <scope>NUCLEOTIDE SEQUENCE [LARGE SCALE GENOMIC DNA]</scope>
    <source>
        <strain evidence="4 5">MBRSH7</strain>
    </source>
</reference>
<feature type="domain" description="Rhodanese" evidence="3">
    <location>
        <begin position="127"/>
        <end position="221"/>
    </location>
</feature>
<comment type="function">
    <text evidence="1">Catalyzes oxygen-dependent 5-hydroxyuridine (ho5U) modification at position 34 in tRNAs.</text>
</comment>
<dbReference type="PROSITE" id="PS50206">
    <property type="entry name" value="RHODANESE_3"/>
    <property type="match status" value="1"/>
</dbReference>
<evidence type="ECO:0000256" key="1">
    <source>
        <dbReference type="HAMAP-Rule" id="MF_00469"/>
    </source>
</evidence>
<keyword evidence="1" id="KW-0560">Oxidoreductase</keyword>
<dbReference type="Gene3D" id="3.40.250.10">
    <property type="entry name" value="Rhodanese-like domain"/>
    <property type="match status" value="1"/>
</dbReference>
<evidence type="ECO:0000256" key="2">
    <source>
        <dbReference type="SAM" id="MobiDB-lite"/>
    </source>
</evidence>
<dbReference type="EC" id="1.14.-.-" evidence="1"/>
<dbReference type="PANTHER" id="PTHR43268">
    <property type="entry name" value="THIOSULFATE SULFURTRANSFERASE/RHODANESE-LIKE DOMAIN-CONTAINING PROTEIN 2"/>
    <property type="match status" value="1"/>
</dbReference>
<dbReference type="NCBIfam" id="NF001136">
    <property type="entry name" value="PRK00142.1-4"/>
    <property type="match status" value="1"/>
</dbReference>
<dbReference type="Pfam" id="PF00581">
    <property type="entry name" value="Rhodanese"/>
    <property type="match status" value="1"/>
</dbReference>
<dbReference type="PATRIC" id="fig|1623450.3.peg.1315"/>
<keyword evidence="1" id="KW-0819">tRNA processing</keyword>
<feature type="region of interest" description="Disordered" evidence="2">
    <location>
        <begin position="296"/>
        <end position="321"/>
    </location>
</feature>
<evidence type="ECO:0000313" key="5">
    <source>
        <dbReference type="Proteomes" id="UP000066549"/>
    </source>
</evidence>
<dbReference type="EMBL" id="CP011002">
    <property type="protein sequence ID" value="AKO66321.1"/>
    <property type="molecule type" value="Genomic_DNA"/>
</dbReference>
<name>A0A0H4IZC8_9PROT</name>
<comment type="catalytic activity">
    <reaction evidence="1">
        <text>uridine(34) in tRNA + AH2 + O2 = 5-hydroxyuridine(34) in tRNA + A + H2O</text>
        <dbReference type="Rhea" id="RHEA:64224"/>
        <dbReference type="Rhea" id="RHEA-COMP:11727"/>
        <dbReference type="Rhea" id="RHEA-COMP:13381"/>
        <dbReference type="ChEBI" id="CHEBI:13193"/>
        <dbReference type="ChEBI" id="CHEBI:15377"/>
        <dbReference type="ChEBI" id="CHEBI:15379"/>
        <dbReference type="ChEBI" id="CHEBI:17499"/>
        <dbReference type="ChEBI" id="CHEBI:65315"/>
        <dbReference type="ChEBI" id="CHEBI:136877"/>
    </reaction>
</comment>
<organism evidence="4 5">
    <name type="scientific">Methylophilales bacterium MBRS-H7</name>
    <dbReference type="NCBI Taxonomy" id="1623450"/>
    <lineage>
        <taxon>Bacteria</taxon>
        <taxon>Pseudomonadati</taxon>
        <taxon>Pseudomonadota</taxon>
        <taxon>Betaproteobacteria</taxon>
        <taxon>Nitrosomonadales</taxon>
        <taxon>OM43 clade</taxon>
    </lineage>
</organism>
<comment type="similarity">
    <text evidence="1">Belongs to the TrhO family.</text>
</comment>
<dbReference type="PANTHER" id="PTHR43268:SF3">
    <property type="entry name" value="RHODANESE-LIKE DOMAIN-CONTAINING PROTEIN 7-RELATED"/>
    <property type="match status" value="1"/>
</dbReference>
<gene>
    <name evidence="1" type="primary">trhO</name>
    <name evidence="4" type="ORF">VI33_06565</name>
</gene>
<dbReference type="SUPFAM" id="SSF52821">
    <property type="entry name" value="Rhodanese/Cell cycle control phosphatase"/>
    <property type="match status" value="1"/>
</dbReference>
<dbReference type="Gene3D" id="3.30.70.100">
    <property type="match status" value="1"/>
</dbReference>
<proteinExistence type="inferred from homology"/>
<dbReference type="OrthoDB" id="9778326at2"/>
<dbReference type="Pfam" id="PF17773">
    <property type="entry name" value="UPF0176_N"/>
    <property type="match status" value="1"/>
</dbReference>
<keyword evidence="5" id="KW-1185">Reference proteome</keyword>
<dbReference type="InterPro" id="IPR001763">
    <property type="entry name" value="Rhodanese-like_dom"/>
</dbReference>
<evidence type="ECO:0000313" key="4">
    <source>
        <dbReference type="EMBL" id="AKO66321.1"/>
    </source>
</evidence>
<evidence type="ECO:0000259" key="3">
    <source>
        <dbReference type="PROSITE" id="PS50206"/>
    </source>
</evidence>
<dbReference type="InterPro" id="IPR020936">
    <property type="entry name" value="TrhO"/>
</dbReference>
<dbReference type="CDD" id="cd01518">
    <property type="entry name" value="RHOD_YceA"/>
    <property type="match status" value="1"/>
</dbReference>
<dbReference type="HAMAP" id="MF_00469">
    <property type="entry name" value="TrhO"/>
    <property type="match status" value="1"/>
</dbReference>
<protein>
    <recommendedName>
        <fullName evidence="1">tRNA uridine(34) hydroxylase</fullName>
        <ecNumber evidence="1">1.14.-.-</ecNumber>
    </recommendedName>
    <alternativeName>
        <fullName evidence="1">tRNA hydroxylation protein O</fullName>
    </alternativeName>
</protein>
<dbReference type="Proteomes" id="UP000066549">
    <property type="component" value="Chromosome"/>
</dbReference>
<dbReference type="SMART" id="SM00450">
    <property type="entry name" value="RHOD"/>
    <property type="match status" value="1"/>
</dbReference>
<sequence length="321" mass="36673">MDKYLVTALYHFVNIDQFKSFQRPILDFCKANDIKGTLLLAKEGINGTIAGLSDAITKFHHFIKSDPLFLGAFENIDHKESWASSNPFYRMKVKLKKEIVTLGITGISPKKNVGQYVDPLDWNNLISDPNTILVDTRNDYEYDIGTFKNAINPNTKTFREFPEYVKKNLGGQKNKKIAMFCTGGIRCEKATSLLLDEGFDEVYHLKGGILKYLENVPKEESLWEGECFVFDQRVSVKHGLAEGIYDQCYACRHPLNPDEINSSLYVKGESCPYCHDKLSPEKKASLHERQKQIELAKARGEQHIGREFDDSVTKKEFHEDS</sequence>
<dbReference type="InterPro" id="IPR036873">
    <property type="entry name" value="Rhodanese-like_dom_sf"/>
</dbReference>
<accession>A0A0H4IZC8</accession>
<dbReference type="GO" id="GO:0016705">
    <property type="term" value="F:oxidoreductase activity, acting on paired donors, with incorporation or reduction of molecular oxygen"/>
    <property type="evidence" value="ECO:0007669"/>
    <property type="project" value="UniProtKB-UniRule"/>
</dbReference>
<dbReference type="AlphaFoldDB" id="A0A0H4IZC8"/>